<evidence type="ECO:0000313" key="15">
    <source>
        <dbReference type="Proteomes" id="UP001501207"/>
    </source>
</evidence>
<dbReference type="InterPro" id="IPR051046">
    <property type="entry name" value="MurCDEF_CellWall_CoF430Synth"/>
</dbReference>
<organism evidence="14 15">
    <name type="scientific">Compostibacter hankyongensis</name>
    <dbReference type="NCBI Taxonomy" id="1007089"/>
    <lineage>
        <taxon>Bacteria</taxon>
        <taxon>Pseudomonadati</taxon>
        <taxon>Bacteroidota</taxon>
        <taxon>Chitinophagia</taxon>
        <taxon>Chitinophagales</taxon>
        <taxon>Chitinophagaceae</taxon>
        <taxon>Compostibacter</taxon>
    </lineage>
</organism>
<keyword evidence="2 14" id="KW-0436">Ligase</keyword>
<dbReference type="SUPFAM" id="SSF63418">
    <property type="entry name" value="MurE/MurF N-terminal domain"/>
    <property type="match status" value="1"/>
</dbReference>
<dbReference type="Pfam" id="PF01225">
    <property type="entry name" value="Mur_ligase"/>
    <property type="match status" value="1"/>
</dbReference>
<comment type="caution">
    <text evidence="14">The sequence shown here is derived from an EMBL/GenBank/DDBJ whole genome shotgun (WGS) entry which is preliminary data.</text>
</comment>
<evidence type="ECO:0000256" key="4">
    <source>
        <dbReference type="ARBA" id="ARBA00022741"/>
    </source>
</evidence>
<evidence type="ECO:0000256" key="10">
    <source>
        <dbReference type="RuleBase" id="RU004136"/>
    </source>
</evidence>
<keyword evidence="5" id="KW-0067">ATP-binding</keyword>
<dbReference type="InterPro" id="IPR036615">
    <property type="entry name" value="Mur_ligase_C_dom_sf"/>
</dbReference>
<evidence type="ECO:0000256" key="7">
    <source>
        <dbReference type="ARBA" id="ARBA00022984"/>
    </source>
</evidence>
<keyword evidence="8 10" id="KW-0131">Cell cycle</keyword>
<feature type="domain" description="Mur ligase central" evidence="13">
    <location>
        <begin position="72"/>
        <end position="253"/>
    </location>
</feature>
<keyword evidence="6 10" id="KW-0133">Cell shape</keyword>
<dbReference type="Pfam" id="PF08245">
    <property type="entry name" value="Mur_ligase_M"/>
    <property type="match status" value="1"/>
</dbReference>
<dbReference type="NCBIfam" id="TIGR01143">
    <property type="entry name" value="murF"/>
    <property type="match status" value="1"/>
</dbReference>
<dbReference type="Pfam" id="PF02875">
    <property type="entry name" value="Mur_ligase_C"/>
    <property type="match status" value="1"/>
</dbReference>
<evidence type="ECO:0000256" key="5">
    <source>
        <dbReference type="ARBA" id="ARBA00022840"/>
    </source>
</evidence>
<evidence type="ECO:0000256" key="1">
    <source>
        <dbReference type="ARBA" id="ARBA00022490"/>
    </source>
</evidence>
<dbReference type="EC" id="6.3.2.10" evidence="10"/>
<dbReference type="InterPro" id="IPR013221">
    <property type="entry name" value="Mur_ligase_cen"/>
</dbReference>
<keyword evidence="9 10" id="KW-0961">Cell wall biogenesis/degradation</keyword>
<accession>A0ABP8FIE2</accession>
<evidence type="ECO:0000259" key="12">
    <source>
        <dbReference type="Pfam" id="PF02875"/>
    </source>
</evidence>
<evidence type="ECO:0000256" key="8">
    <source>
        <dbReference type="ARBA" id="ARBA00023306"/>
    </source>
</evidence>
<keyword evidence="4" id="KW-0547">Nucleotide-binding</keyword>
<dbReference type="Gene3D" id="3.90.190.20">
    <property type="entry name" value="Mur ligase, C-terminal domain"/>
    <property type="match status" value="1"/>
</dbReference>
<dbReference type="PANTHER" id="PTHR43024">
    <property type="entry name" value="UDP-N-ACETYLMURAMOYL-TRIPEPTIDE--D-ALANYL-D-ALANINE LIGASE"/>
    <property type="match status" value="1"/>
</dbReference>
<dbReference type="Proteomes" id="UP001501207">
    <property type="component" value="Unassembled WGS sequence"/>
</dbReference>
<evidence type="ECO:0000256" key="3">
    <source>
        <dbReference type="ARBA" id="ARBA00022618"/>
    </source>
</evidence>
<keyword evidence="7 10" id="KW-0573">Peptidoglycan synthesis</keyword>
<dbReference type="PANTHER" id="PTHR43024:SF1">
    <property type="entry name" value="UDP-N-ACETYLMURAMOYL-TRIPEPTIDE--D-ALANYL-D-ALANINE LIGASE"/>
    <property type="match status" value="1"/>
</dbReference>
<dbReference type="GO" id="GO:0016874">
    <property type="term" value="F:ligase activity"/>
    <property type="evidence" value="ECO:0007669"/>
    <property type="project" value="UniProtKB-KW"/>
</dbReference>
<protein>
    <recommendedName>
        <fullName evidence="10">UDP-N-acetylmuramoyl-tripeptide--D-alanyl-D-alanine ligase</fullName>
        <ecNumber evidence="10">6.3.2.10</ecNumber>
    </recommendedName>
</protein>
<evidence type="ECO:0000256" key="6">
    <source>
        <dbReference type="ARBA" id="ARBA00022960"/>
    </source>
</evidence>
<dbReference type="SUPFAM" id="SSF53623">
    <property type="entry name" value="MurD-like peptide ligases, catalytic domain"/>
    <property type="match status" value="1"/>
</dbReference>
<reference evidence="15" key="1">
    <citation type="journal article" date="2019" name="Int. J. Syst. Evol. Microbiol.">
        <title>The Global Catalogue of Microorganisms (GCM) 10K type strain sequencing project: providing services to taxonomists for standard genome sequencing and annotation.</title>
        <authorList>
            <consortium name="The Broad Institute Genomics Platform"/>
            <consortium name="The Broad Institute Genome Sequencing Center for Infectious Disease"/>
            <person name="Wu L."/>
            <person name="Ma J."/>
        </authorList>
    </citation>
    <scope>NUCLEOTIDE SEQUENCE [LARGE SCALE GENOMIC DNA]</scope>
    <source>
        <strain evidence="15">JCM 17664</strain>
    </source>
</reference>
<evidence type="ECO:0000313" key="14">
    <source>
        <dbReference type="EMBL" id="GAA4304324.1"/>
    </source>
</evidence>
<comment type="subcellular location">
    <subcellularLocation>
        <location evidence="10">Cytoplasm</location>
    </subcellularLocation>
</comment>
<dbReference type="InterPro" id="IPR004101">
    <property type="entry name" value="Mur_ligase_C"/>
</dbReference>
<sequence>MEGSLFFALKGPHFNGNRFAAAALEQGAAYAVIDDPAFRTDERCILVDDVLTALQQLARHHRDQLNIPVLAITGSNGKTTTKELCRAVLGTAYRTYATEGNLNNHIGVPLTLLRIPAGTEIAIVEMGANHLREIASYCLIANPTHGLITNCGKAHLEGFGGIEGVRRGKGELFDHLRATGGSAFVCRDFGYLREMSHDIREIYWYGTGEDVQLSGSIRENTLFLHLSTSYTGPIATRLVGDYNLYNALAAIAVGKYFRVPPEKAREALEQYLPANQRSQVIHEGSNTLVLDAYNANPTSMKAAVENFAALKGSRKVLLLGAMMELGADSLAEHRELVRLIGQYPWLQVVLVGGDFARVDHPYLFFPDAEAAGTWYRQQHFENTALLIKGSRSIAMEKIIR</sequence>
<evidence type="ECO:0000259" key="13">
    <source>
        <dbReference type="Pfam" id="PF08245"/>
    </source>
</evidence>
<dbReference type="InterPro" id="IPR005863">
    <property type="entry name" value="UDP-N-AcMur_synth"/>
</dbReference>
<dbReference type="SUPFAM" id="SSF53244">
    <property type="entry name" value="MurD-like peptide ligases, peptide-binding domain"/>
    <property type="match status" value="1"/>
</dbReference>
<evidence type="ECO:0000256" key="2">
    <source>
        <dbReference type="ARBA" id="ARBA00022598"/>
    </source>
</evidence>
<gene>
    <name evidence="14" type="ORF">GCM10023143_08630</name>
</gene>
<feature type="domain" description="Mur ligase C-terminal" evidence="12">
    <location>
        <begin position="277"/>
        <end position="354"/>
    </location>
</feature>
<comment type="function">
    <text evidence="10">Involved in cell wall formation. Catalyzes the final step in the synthesis of UDP-N-acetylmuramoyl-pentapeptide, the precursor of murein.</text>
</comment>
<keyword evidence="1" id="KW-0963">Cytoplasm</keyword>
<dbReference type="InterPro" id="IPR036565">
    <property type="entry name" value="Mur-like_cat_sf"/>
</dbReference>
<comment type="catalytic activity">
    <reaction evidence="10">
        <text>D-alanyl-D-alanine + UDP-N-acetyl-alpha-D-muramoyl-L-alanyl-gamma-D-glutamyl-meso-2,6-diaminopimelate + ATP = UDP-N-acetyl-alpha-D-muramoyl-L-alanyl-gamma-D-glutamyl-meso-2,6-diaminopimeloyl-D-alanyl-D-alanine + ADP + phosphate + H(+)</text>
        <dbReference type="Rhea" id="RHEA:28374"/>
        <dbReference type="ChEBI" id="CHEBI:15378"/>
        <dbReference type="ChEBI" id="CHEBI:30616"/>
        <dbReference type="ChEBI" id="CHEBI:43474"/>
        <dbReference type="ChEBI" id="CHEBI:57822"/>
        <dbReference type="ChEBI" id="CHEBI:61386"/>
        <dbReference type="ChEBI" id="CHEBI:83905"/>
        <dbReference type="ChEBI" id="CHEBI:456216"/>
        <dbReference type="EC" id="6.3.2.10"/>
    </reaction>
</comment>
<name>A0ABP8FIE2_9BACT</name>
<keyword evidence="3 10" id="KW-0132">Cell division</keyword>
<feature type="domain" description="Mur ligase N-terminal catalytic" evidence="11">
    <location>
        <begin position="3"/>
        <end position="61"/>
    </location>
</feature>
<comment type="pathway">
    <text evidence="10">Cell wall biogenesis; peptidoglycan biosynthesis.</text>
</comment>
<dbReference type="EMBL" id="BAABFN010000001">
    <property type="protein sequence ID" value="GAA4304324.1"/>
    <property type="molecule type" value="Genomic_DNA"/>
</dbReference>
<evidence type="ECO:0000256" key="9">
    <source>
        <dbReference type="ARBA" id="ARBA00023316"/>
    </source>
</evidence>
<dbReference type="InterPro" id="IPR000713">
    <property type="entry name" value="Mur_ligase_N"/>
</dbReference>
<dbReference type="Gene3D" id="3.40.1190.10">
    <property type="entry name" value="Mur-like, catalytic domain"/>
    <property type="match status" value="1"/>
</dbReference>
<dbReference type="Gene3D" id="3.40.1390.10">
    <property type="entry name" value="MurE/MurF, N-terminal domain"/>
    <property type="match status" value="1"/>
</dbReference>
<proteinExistence type="predicted"/>
<dbReference type="InterPro" id="IPR035911">
    <property type="entry name" value="MurE/MurF_N"/>
</dbReference>
<evidence type="ECO:0000259" key="11">
    <source>
        <dbReference type="Pfam" id="PF01225"/>
    </source>
</evidence>
<keyword evidence="15" id="KW-1185">Reference proteome</keyword>